<organism evidence="11">
    <name type="scientific">Enterobius vermicularis</name>
    <name type="common">Human pinworm</name>
    <dbReference type="NCBI Taxonomy" id="51028"/>
    <lineage>
        <taxon>Eukaryota</taxon>
        <taxon>Metazoa</taxon>
        <taxon>Ecdysozoa</taxon>
        <taxon>Nematoda</taxon>
        <taxon>Chromadorea</taxon>
        <taxon>Rhabditida</taxon>
        <taxon>Spirurina</taxon>
        <taxon>Oxyuridomorpha</taxon>
        <taxon>Oxyuroidea</taxon>
        <taxon>Oxyuridae</taxon>
        <taxon>Enterobius</taxon>
    </lineage>
</organism>
<evidence type="ECO:0000256" key="6">
    <source>
        <dbReference type="ARBA" id="ARBA00023136"/>
    </source>
</evidence>
<dbReference type="Pfam" id="PF18012">
    <property type="entry name" value="PH_17"/>
    <property type="match status" value="1"/>
</dbReference>
<dbReference type="Proteomes" id="UP000274131">
    <property type="component" value="Unassembled WGS sequence"/>
</dbReference>
<accession>A0A158QBD0</accession>
<comment type="similarity">
    <text evidence="3">Belongs to the syntrophin family.</text>
</comment>
<keyword evidence="4" id="KW-0963">Cytoplasm</keyword>
<evidence type="ECO:0000256" key="3">
    <source>
        <dbReference type="ARBA" id="ARBA00010798"/>
    </source>
</evidence>
<dbReference type="InterPro" id="IPR036034">
    <property type="entry name" value="PDZ_sf"/>
</dbReference>
<dbReference type="SMART" id="SM00233">
    <property type="entry name" value="PH"/>
    <property type="match status" value="2"/>
</dbReference>
<dbReference type="AlphaFoldDB" id="A0A158QBD0"/>
<dbReference type="InterPro" id="IPR001478">
    <property type="entry name" value="PDZ"/>
</dbReference>
<evidence type="ECO:0000313" key="9">
    <source>
        <dbReference type="EMBL" id="VDD93821.1"/>
    </source>
</evidence>
<dbReference type="SUPFAM" id="SSF50156">
    <property type="entry name" value="PDZ domain-like"/>
    <property type="match status" value="1"/>
</dbReference>
<evidence type="ECO:0000313" key="11">
    <source>
        <dbReference type="WBParaSite" id="EVEC_0000913101-mRNA-1"/>
    </source>
</evidence>
<name>A0A158QBD0_ENTVE</name>
<dbReference type="GO" id="GO:0005198">
    <property type="term" value="F:structural molecule activity"/>
    <property type="evidence" value="ECO:0007669"/>
    <property type="project" value="InterPro"/>
</dbReference>
<dbReference type="OrthoDB" id="9975356at2759"/>
<evidence type="ECO:0000313" key="10">
    <source>
        <dbReference type="Proteomes" id="UP000274131"/>
    </source>
</evidence>
<dbReference type="InterPro" id="IPR015482">
    <property type="entry name" value="Syntrophin"/>
</dbReference>
<dbReference type="GO" id="GO:0016010">
    <property type="term" value="C:dystrophin-associated glycoprotein complex"/>
    <property type="evidence" value="ECO:0007669"/>
    <property type="project" value="TreeGrafter"/>
</dbReference>
<evidence type="ECO:0000256" key="1">
    <source>
        <dbReference type="ARBA" id="ARBA00004170"/>
    </source>
</evidence>
<dbReference type="Pfam" id="PF00595">
    <property type="entry name" value="PDZ"/>
    <property type="match status" value="1"/>
</dbReference>
<proteinExistence type="inferred from homology"/>
<sequence>MLIAVIRSSVQVHHGMVLLSDGKGKERPARMELTKDTLTIQVSATSSDEEMQPESSVECDTTIRSVKLRKQKEGGLGISIKGGSDGTQTEQCGQLYVGDAIVEVNEQSIEGKTHDEVVQTLRDAGDEVVLSVRRQTQIAPFMKPTSALRLRSKSAFDKIYESSTWKSSLKAHSDNEVLKDADSKQTLGRSKNLDDSSSEWKTLIKIPLPMAFMTRYLWGTDKIRNNAFEVRAVDGTSSGIIHCEDKKALEQWIKHIQNHITSLNYKIIKISNKYSHKSEEITYIGWLSERLPEEHFEDPKQRWEPRFIILKGGQLCIFESPPLNSEDLNSCISLYKVYDTAFRTLEKDKPGLDKRTNCFWIETCVQGAKHYLCTETQQQFVQFEHAYNRCLHATITNIQTRTFACSYEGRPCGLVVDIKQGISLYDIPTKRYSWQYRFLDLYSSSDDGKIRLQLQFRDERNGPENEIVTKNIDSDEVLTIVYTLHAFYVTKIIATDPDFLKTIPLC</sequence>
<dbReference type="Gene3D" id="2.30.42.10">
    <property type="match status" value="1"/>
</dbReference>
<keyword evidence="7" id="KW-0206">Cytoskeleton</keyword>
<dbReference type="GO" id="GO:0005856">
    <property type="term" value="C:cytoskeleton"/>
    <property type="evidence" value="ECO:0007669"/>
    <property type="project" value="UniProtKB-SubCell"/>
</dbReference>
<dbReference type="InterPro" id="IPR011993">
    <property type="entry name" value="PH-like_dom_sf"/>
</dbReference>
<keyword evidence="5" id="KW-0677">Repeat</keyword>
<evidence type="ECO:0000259" key="8">
    <source>
        <dbReference type="PROSITE" id="PS50106"/>
    </source>
</evidence>
<evidence type="ECO:0000256" key="5">
    <source>
        <dbReference type="ARBA" id="ARBA00022737"/>
    </source>
</evidence>
<dbReference type="PANTHER" id="PTHR10554:SF1">
    <property type="entry name" value="FI16515P1"/>
    <property type="match status" value="1"/>
</dbReference>
<evidence type="ECO:0000256" key="7">
    <source>
        <dbReference type="ARBA" id="ARBA00023212"/>
    </source>
</evidence>
<dbReference type="PANTHER" id="PTHR10554">
    <property type="entry name" value="SYNTROPHIN"/>
    <property type="match status" value="1"/>
</dbReference>
<dbReference type="SMART" id="SM00228">
    <property type="entry name" value="PDZ"/>
    <property type="match status" value="1"/>
</dbReference>
<dbReference type="EMBL" id="UXUI01009487">
    <property type="protein sequence ID" value="VDD93821.1"/>
    <property type="molecule type" value="Genomic_DNA"/>
</dbReference>
<evidence type="ECO:0000256" key="2">
    <source>
        <dbReference type="ARBA" id="ARBA00004245"/>
    </source>
</evidence>
<dbReference type="Pfam" id="PF23012">
    <property type="entry name" value="Syntrophin_4th"/>
    <property type="match status" value="1"/>
</dbReference>
<protein>
    <submittedName>
        <fullName evidence="11">PDZ domain-containing protein</fullName>
    </submittedName>
</protein>
<dbReference type="InterPro" id="IPR041428">
    <property type="entry name" value="PHsplit_syntrophin"/>
</dbReference>
<gene>
    <name evidence="9" type="ORF">EVEC_LOCUS8572</name>
</gene>
<dbReference type="Gene3D" id="2.30.29.30">
    <property type="entry name" value="Pleckstrin-homology domain (PH domain)/Phosphotyrosine-binding domain (PTB)"/>
    <property type="match status" value="2"/>
</dbReference>
<keyword evidence="6" id="KW-0472">Membrane</keyword>
<reference evidence="11" key="1">
    <citation type="submission" date="2016-04" db="UniProtKB">
        <authorList>
            <consortium name="WormBaseParasite"/>
        </authorList>
    </citation>
    <scope>IDENTIFICATION</scope>
</reference>
<dbReference type="SUPFAM" id="SSF50729">
    <property type="entry name" value="PH domain-like"/>
    <property type="match status" value="2"/>
</dbReference>
<dbReference type="STRING" id="51028.A0A158QBD0"/>
<keyword evidence="10" id="KW-1185">Reference proteome</keyword>
<dbReference type="WBParaSite" id="EVEC_0000913101-mRNA-1">
    <property type="protein sequence ID" value="EVEC_0000913101-mRNA-1"/>
    <property type="gene ID" value="EVEC_0000913101"/>
</dbReference>
<comment type="subcellular location">
    <subcellularLocation>
        <location evidence="2">Cytoplasm</location>
        <location evidence="2">Cytoskeleton</location>
    </subcellularLocation>
    <subcellularLocation>
        <location evidence="1">Membrane</location>
        <topology evidence="1">Peripheral membrane protein</topology>
    </subcellularLocation>
</comment>
<reference evidence="9 10" key="2">
    <citation type="submission" date="2018-10" db="EMBL/GenBank/DDBJ databases">
        <authorList>
            <consortium name="Pathogen Informatics"/>
        </authorList>
    </citation>
    <scope>NUCLEOTIDE SEQUENCE [LARGE SCALE GENOMIC DNA]</scope>
</reference>
<evidence type="ECO:0000256" key="4">
    <source>
        <dbReference type="ARBA" id="ARBA00022490"/>
    </source>
</evidence>
<dbReference type="InterPro" id="IPR055108">
    <property type="entry name" value="Syntrophin_4th"/>
</dbReference>
<feature type="domain" description="PDZ" evidence="8">
    <location>
        <begin position="65"/>
        <end position="136"/>
    </location>
</feature>
<dbReference type="Pfam" id="PF00169">
    <property type="entry name" value="PH"/>
    <property type="match status" value="1"/>
</dbReference>
<dbReference type="PROSITE" id="PS50106">
    <property type="entry name" value="PDZ"/>
    <property type="match status" value="1"/>
</dbReference>
<dbReference type="InterPro" id="IPR001849">
    <property type="entry name" value="PH_domain"/>
</dbReference>